<dbReference type="PIRSF" id="PIRSF017082">
    <property type="entry name" value="YflP"/>
    <property type="match status" value="1"/>
</dbReference>
<keyword evidence="3" id="KW-1185">Reference proteome</keyword>
<dbReference type="Gene3D" id="3.40.190.150">
    <property type="entry name" value="Bordetella uptake gene, domain 1"/>
    <property type="match status" value="1"/>
</dbReference>
<dbReference type="Proteomes" id="UP000004324">
    <property type="component" value="Unassembled WGS sequence"/>
</dbReference>
<dbReference type="Pfam" id="PF03401">
    <property type="entry name" value="TctC"/>
    <property type="match status" value="1"/>
</dbReference>
<dbReference type="SUPFAM" id="SSF53850">
    <property type="entry name" value="Periplasmic binding protein-like II"/>
    <property type="match status" value="1"/>
</dbReference>
<comment type="caution">
    <text evidence="2">The sequence shown here is derived from an EMBL/GenBank/DDBJ whole genome shotgun (WGS) entry which is preliminary data.</text>
</comment>
<proteinExistence type="inferred from homology"/>
<name>I8RBC7_9FIRM</name>
<protein>
    <submittedName>
        <fullName evidence="2">RecA protein</fullName>
    </submittedName>
</protein>
<sequence length="314" mass="33931">MENKTATTAKIYPDKPITLIVPFGVGGGMDLVARLLEKSAPVNLGQPLIIINKPGGAGTIGWNELASASPDGYTLGMTGVEVILQPLYGTTKYNYPTALDPLVHIADLSMVMVVKAEGPLQNIIDLISYAKQHPGEIKFGHGGMGTIGHVTGETFAKAANIQIEQVPYQSAAEAMASLLGGHIQVAFLNPASVKEQLKNGMVKVLAVASEQRLDEPDFINVPTFKEQNLDVVCTNWYGIAAPKDLPDEAKIKLTQGLKAMINDPEFVKNMKNLGLKVTYLGPKESQEKWLTERQKLSKTVQETGIAEKIKAQKK</sequence>
<dbReference type="EMBL" id="AKVJ01000066">
    <property type="protein sequence ID" value="EIW16298.1"/>
    <property type="molecule type" value="Genomic_DNA"/>
</dbReference>
<reference evidence="2 3" key="1">
    <citation type="journal article" date="2012" name="J. Bacteriol.">
        <title>Draft Genome Sequences for Two Metal-Reducing Pelosinus fermentans Strains Isolated from a Cr(VI)-Contaminated Site and for Type Strain R7.</title>
        <authorList>
            <person name="Brown S.D."/>
            <person name="Podar M."/>
            <person name="Klingeman D.M."/>
            <person name="Johnson C.M."/>
            <person name="Yang Z.K."/>
            <person name="Utturkar S.M."/>
            <person name="Land M.L."/>
            <person name="Mosher J.J."/>
            <person name="Hurt R.A.Jr."/>
            <person name="Phelps T.J."/>
            <person name="Palumbo A.V."/>
            <person name="Arkin A.P."/>
            <person name="Hazen T.C."/>
            <person name="Elias D.A."/>
        </authorList>
    </citation>
    <scope>NUCLEOTIDE SEQUENCE [LARGE SCALE GENOMIC DNA]</scope>
    <source>
        <strain evidence="2 3">B4</strain>
    </source>
</reference>
<comment type="similarity">
    <text evidence="1">Belongs to the UPF0065 (bug) family.</text>
</comment>
<evidence type="ECO:0000313" key="2">
    <source>
        <dbReference type="EMBL" id="EIW16298.1"/>
    </source>
</evidence>
<dbReference type="PATRIC" id="fig|1149862.3.peg.3811"/>
<dbReference type="AlphaFoldDB" id="I8RBC7"/>
<dbReference type="Gene3D" id="3.40.190.10">
    <property type="entry name" value="Periplasmic binding protein-like II"/>
    <property type="match status" value="1"/>
</dbReference>
<dbReference type="InterPro" id="IPR005064">
    <property type="entry name" value="BUG"/>
</dbReference>
<dbReference type="OrthoDB" id="8880247at2"/>
<evidence type="ECO:0000313" key="3">
    <source>
        <dbReference type="Proteomes" id="UP000004324"/>
    </source>
</evidence>
<dbReference type="CDD" id="cd07012">
    <property type="entry name" value="PBP2_Bug_TTT"/>
    <property type="match status" value="1"/>
</dbReference>
<organism evidence="2 3">
    <name type="scientific">Pelosinus fermentans B4</name>
    <dbReference type="NCBI Taxonomy" id="1149862"/>
    <lineage>
        <taxon>Bacteria</taxon>
        <taxon>Bacillati</taxon>
        <taxon>Bacillota</taxon>
        <taxon>Negativicutes</taxon>
        <taxon>Selenomonadales</taxon>
        <taxon>Sporomusaceae</taxon>
        <taxon>Pelosinus</taxon>
    </lineage>
</organism>
<dbReference type="RefSeq" id="WP_007937243.1">
    <property type="nucleotide sequence ID" value="NZ_AKVJ01000066.1"/>
</dbReference>
<dbReference type="InterPro" id="IPR042100">
    <property type="entry name" value="Bug_dom1"/>
</dbReference>
<evidence type="ECO:0000256" key="1">
    <source>
        <dbReference type="ARBA" id="ARBA00006987"/>
    </source>
</evidence>
<dbReference type="PANTHER" id="PTHR42928">
    <property type="entry name" value="TRICARBOXYLATE-BINDING PROTEIN"/>
    <property type="match status" value="1"/>
</dbReference>
<gene>
    <name evidence="2" type="ORF">FB4_0809</name>
</gene>
<dbReference type="PANTHER" id="PTHR42928:SF5">
    <property type="entry name" value="BLR1237 PROTEIN"/>
    <property type="match status" value="1"/>
</dbReference>
<accession>I8RBC7</accession>